<dbReference type="GO" id="GO:0016787">
    <property type="term" value="F:hydrolase activity"/>
    <property type="evidence" value="ECO:0007669"/>
    <property type="project" value="UniProtKB-KW"/>
</dbReference>
<dbReference type="InterPro" id="IPR000073">
    <property type="entry name" value="AB_hydrolase_1"/>
</dbReference>
<protein>
    <submittedName>
        <fullName evidence="2">Alpha/Beta hydrolase protein</fullName>
    </submittedName>
</protein>
<dbReference type="PANTHER" id="PTHR43798:SF33">
    <property type="entry name" value="HYDROLASE, PUTATIVE (AFU_ORTHOLOGUE AFUA_2G14860)-RELATED"/>
    <property type="match status" value="1"/>
</dbReference>
<organism evidence="2 3">
    <name type="scientific">Microdochium trichocladiopsis</name>
    <dbReference type="NCBI Taxonomy" id="1682393"/>
    <lineage>
        <taxon>Eukaryota</taxon>
        <taxon>Fungi</taxon>
        <taxon>Dikarya</taxon>
        <taxon>Ascomycota</taxon>
        <taxon>Pezizomycotina</taxon>
        <taxon>Sordariomycetes</taxon>
        <taxon>Xylariomycetidae</taxon>
        <taxon>Xylariales</taxon>
        <taxon>Microdochiaceae</taxon>
        <taxon>Microdochium</taxon>
    </lineage>
</organism>
<feature type="domain" description="AB hydrolase-1" evidence="1">
    <location>
        <begin position="3"/>
        <end position="231"/>
    </location>
</feature>
<dbReference type="EMBL" id="JAGTJQ010000007">
    <property type="protein sequence ID" value="KAH7028202.1"/>
    <property type="molecule type" value="Genomic_DNA"/>
</dbReference>
<dbReference type="OrthoDB" id="408373at2759"/>
<name>A0A9P8Y2V3_9PEZI</name>
<keyword evidence="3" id="KW-1185">Reference proteome</keyword>
<accession>A0A9P8Y2V3</accession>
<comment type="caution">
    <text evidence="2">The sequence shown here is derived from an EMBL/GenBank/DDBJ whole genome shotgun (WGS) entry which is preliminary data.</text>
</comment>
<gene>
    <name evidence="2" type="ORF">B0I36DRAFT_328795</name>
</gene>
<dbReference type="PANTHER" id="PTHR43798">
    <property type="entry name" value="MONOACYLGLYCEROL LIPASE"/>
    <property type="match status" value="1"/>
</dbReference>
<dbReference type="AlphaFoldDB" id="A0A9P8Y2V3"/>
<sequence length="246" mass="27078">MSDWSFQLPLFLQTFTCFRVITMDMRNHCASRYRGKSNEDGSTNDTSKDVAIKTLSEDAPANLSHIGIGHNNKAIVIGHSVGGVVAVELAHAHPSLVGGLVLLDPAYLAPTEGFIQLTQQLRDDYTVAIAAFFDAVYSPDTPEHIKTWHKLRAWGADRSSTIGAVEELAKYIGPSGVECAKRTRTNVPRLVGNSMPQFLKVEREAGVDDVRDSLVALEGGHWMMKVRPDALNTLLENWLDENSFLS</sequence>
<dbReference type="SUPFAM" id="SSF53474">
    <property type="entry name" value="alpha/beta-Hydrolases"/>
    <property type="match status" value="1"/>
</dbReference>
<keyword evidence="2" id="KW-0378">Hydrolase</keyword>
<dbReference type="Gene3D" id="3.40.50.1820">
    <property type="entry name" value="alpha/beta hydrolase"/>
    <property type="match status" value="1"/>
</dbReference>
<dbReference type="Proteomes" id="UP000756346">
    <property type="component" value="Unassembled WGS sequence"/>
</dbReference>
<evidence type="ECO:0000313" key="3">
    <source>
        <dbReference type="Proteomes" id="UP000756346"/>
    </source>
</evidence>
<evidence type="ECO:0000313" key="2">
    <source>
        <dbReference type="EMBL" id="KAH7028202.1"/>
    </source>
</evidence>
<dbReference type="GO" id="GO:0016020">
    <property type="term" value="C:membrane"/>
    <property type="evidence" value="ECO:0007669"/>
    <property type="project" value="TreeGrafter"/>
</dbReference>
<dbReference type="InterPro" id="IPR029058">
    <property type="entry name" value="AB_hydrolase_fold"/>
</dbReference>
<evidence type="ECO:0000259" key="1">
    <source>
        <dbReference type="Pfam" id="PF12697"/>
    </source>
</evidence>
<dbReference type="Pfam" id="PF12697">
    <property type="entry name" value="Abhydrolase_6"/>
    <property type="match status" value="1"/>
</dbReference>
<dbReference type="RefSeq" id="XP_046011001.1">
    <property type="nucleotide sequence ID" value="XM_046154635.1"/>
</dbReference>
<proteinExistence type="predicted"/>
<reference evidence="2" key="1">
    <citation type="journal article" date="2021" name="Nat. Commun.">
        <title>Genetic determinants of endophytism in the Arabidopsis root mycobiome.</title>
        <authorList>
            <person name="Mesny F."/>
            <person name="Miyauchi S."/>
            <person name="Thiergart T."/>
            <person name="Pickel B."/>
            <person name="Atanasova L."/>
            <person name="Karlsson M."/>
            <person name="Huettel B."/>
            <person name="Barry K.W."/>
            <person name="Haridas S."/>
            <person name="Chen C."/>
            <person name="Bauer D."/>
            <person name="Andreopoulos W."/>
            <person name="Pangilinan J."/>
            <person name="LaButti K."/>
            <person name="Riley R."/>
            <person name="Lipzen A."/>
            <person name="Clum A."/>
            <person name="Drula E."/>
            <person name="Henrissat B."/>
            <person name="Kohler A."/>
            <person name="Grigoriev I.V."/>
            <person name="Martin F.M."/>
            <person name="Hacquard S."/>
        </authorList>
    </citation>
    <scope>NUCLEOTIDE SEQUENCE</scope>
    <source>
        <strain evidence="2">MPI-CAGE-CH-0230</strain>
    </source>
</reference>
<dbReference type="GeneID" id="70184181"/>
<dbReference type="InterPro" id="IPR050266">
    <property type="entry name" value="AB_hydrolase_sf"/>
</dbReference>